<dbReference type="PANTHER" id="PTHR37164">
    <property type="entry name" value="BACTERIOHEMERYTHRIN"/>
    <property type="match status" value="1"/>
</dbReference>
<keyword evidence="4" id="KW-0408">Iron</keyword>
<evidence type="ECO:0000256" key="1">
    <source>
        <dbReference type="ARBA" id="ARBA00010587"/>
    </source>
</evidence>
<proteinExistence type="inferred from homology"/>
<name>A0A4R3JD31_9PROT</name>
<dbReference type="InterPro" id="IPR050669">
    <property type="entry name" value="Hemerythrin"/>
</dbReference>
<dbReference type="NCBIfam" id="TIGR02481">
    <property type="entry name" value="hemeryth_dom"/>
    <property type="match status" value="1"/>
</dbReference>
<evidence type="ECO:0000313" key="7">
    <source>
        <dbReference type="Proteomes" id="UP000295304"/>
    </source>
</evidence>
<gene>
    <name evidence="6" type="ORF">EDD55_103210</name>
</gene>
<dbReference type="PANTHER" id="PTHR37164:SF1">
    <property type="entry name" value="BACTERIOHEMERYTHRIN"/>
    <property type="match status" value="1"/>
</dbReference>
<dbReference type="Gene3D" id="1.20.120.50">
    <property type="entry name" value="Hemerythrin-like"/>
    <property type="match status" value="1"/>
</dbReference>
<evidence type="ECO:0000313" key="6">
    <source>
        <dbReference type="EMBL" id="TCS63587.1"/>
    </source>
</evidence>
<evidence type="ECO:0000256" key="3">
    <source>
        <dbReference type="ARBA" id="ARBA00022723"/>
    </source>
</evidence>
<dbReference type="RefSeq" id="WP_132938555.1">
    <property type="nucleotide sequence ID" value="NZ_SLZW01000003.1"/>
</dbReference>
<evidence type="ECO:0000256" key="2">
    <source>
        <dbReference type="ARBA" id="ARBA00022621"/>
    </source>
</evidence>
<dbReference type="AlphaFoldDB" id="A0A4R3JD31"/>
<dbReference type="GO" id="GO:0046872">
    <property type="term" value="F:metal ion binding"/>
    <property type="evidence" value="ECO:0007669"/>
    <property type="project" value="UniProtKB-KW"/>
</dbReference>
<dbReference type="OrthoDB" id="7305302at2"/>
<comment type="similarity">
    <text evidence="1">Belongs to the hemerythrin family.</text>
</comment>
<dbReference type="Pfam" id="PF01814">
    <property type="entry name" value="Hemerythrin"/>
    <property type="match status" value="1"/>
</dbReference>
<dbReference type="InterPro" id="IPR012312">
    <property type="entry name" value="Hemerythrin-like"/>
</dbReference>
<dbReference type="InterPro" id="IPR035938">
    <property type="entry name" value="Hemerythrin-like_sf"/>
</dbReference>
<keyword evidence="2" id="KW-0561">Oxygen transport</keyword>
<dbReference type="Proteomes" id="UP000295304">
    <property type="component" value="Unassembled WGS sequence"/>
</dbReference>
<organism evidence="6 7">
    <name type="scientific">Varunaivibrio sulfuroxidans</name>
    <dbReference type="NCBI Taxonomy" id="1773489"/>
    <lineage>
        <taxon>Bacteria</taxon>
        <taxon>Pseudomonadati</taxon>
        <taxon>Pseudomonadota</taxon>
        <taxon>Alphaproteobacteria</taxon>
        <taxon>Rhodospirillales</taxon>
        <taxon>Magnetovibrionaceae</taxon>
        <taxon>Varunaivibrio</taxon>
    </lineage>
</organism>
<keyword evidence="3" id="KW-0479">Metal-binding</keyword>
<evidence type="ECO:0000259" key="5">
    <source>
        <dbReference type="Pfam" id="PF01814"/>
    </source>
</evidence>
<evidence type="ECO:0000256" key="4">
    <source>
        <dbReference type="ARBA" id="ARBA00023004"/>
    </source>
</evidence>
<dbReference type="EMBL" id="SLZW01000003">
    <property type="protein sequence ID" value="TCS63587.1"/>
    <property type="molecule type" value="Genomic_DNA"/>
</dbReference>
<accession>A0A4R3JD31</accession>
<dbReference type="NCBIfam" id="NF033749">
    <property type="entry name" value="bact_hemeryth"/>
    <property type="match status" value="1"/>
</dbReference>
<dbReference type="PROSITE" id="PS00550">
    <property type="entry name" value="HEMERYTHRINS"/>
    <property type="match status" value="1"/>
</dbReference>
<dbReference type="SUPFAM" id="SSF47188">
    <property type="entry name" value="Hemerythrin-like"/>
    <property type="match status" value="1"/>
</dbReference>
<dbReference type="CDD" id="cd12107">
    <property type="entry name" value="Hemerythrin"/>
    <property type="match status" value="1"/>
</dbReference>
<dbReference type="InterPro" id="IPR012827">
    <property type="entry name" value="Hemerythrin_metal-bd"/>
</dbReference>
<keyword evidence="7" id="KW-1185">Reference proteome</keyword>
<sequence length="148" mass="17291">MFIQWDDGYLVGHTLIDFDHQMLINITNELFSRVDNGFTQEEISQTISCLNDYVNRHFEREESLFIDSEYPDTQEHIKTHREISKTVANISALYKQDPNAINIHEVLEFLRDWLTKHILRADQQYAPYIGVTVPSRRGASCQAHKHAS</sequence>
<dbReference type="InterPro" id="IPR016131">
    <property type="entry name" value="Haemerythrin_Fe_BS"/>
</dbReference>
<dbReference type="GO" id="GO:0005344">
    <property type="term" value="F:oxygen carrier activity"/>
    <property type="evidence" value="ECO:0007669"/>
    <property type="project" value="UniProtKB-KW"/>
</dbReference>
<keyword evidence="2" id="KW-0813">Transport</keyword>
<protein>
    <submittedName>
        <fullName evidence="6">Hemerythrin</fullName>
    </submittedName>
</protein>
<feature type="domain" description="Hemerythrin-like" evidence="5">
    <location>
        <begin position="14"/>
        <end position="129"/>
    </location>
</feature>
<comment type="caution">
    <text evidence="6">The sequence shown here is derived from an EMBL/GenBank/DDBJ whole genome shotgun (WGS) entry which is preliminary data.</text>
</comment>
<reference evidence="6 7" key="1">
    <citation type="submission" date="2019-03" db="EMBL/GenBank/DDBJ databases">
        <title>Genomic Encyclopedia of Type Strains, Phase IV (KMG-IV): sequencing the most valuable type-strain genomes for metagenomic binning, comparative biology and taxonomic classification.</title>
        <authorList>
            <person name="Goeker M."/>
        </authorList>
    </citation>
    <scope>NUCLEOTIDE SEQUENCE [LARGE SCALE GENOMIC DNA]</scope>
    <source>
        <strain evidence="6 7">DSM 101688</strain>
    </source>
</reference>